<proteinExistence type="predicted"/>
<dbReference type="EMBL" id="FWFN01000001">
    <property type="protein sequence ID" value="SLN16311.1"/>
    <property type="molecule type" value="Genomic_DNA"/>
</dbReference>
<evidence type="ECO:0000259" key="1">
    <source>
        <dbReference type="Pfam" id="PF16242"/>
    </source>
</evidence>
<dbReference type="InterPro" id="IPR052917">
    <property type="entry name" value="Stress-Dev_Protein"/>
</dbReference>
<dbReference type="Gene3D" id="2.30.110.10">
    <property type="entry name" value="Electron Transport, Fmn-binding Protein, Chain A"/>
    <property type="match status" value="1"/>
</dbReference>
<name>A0A1X6YBW3_9RHOB</name>
<feature type="domain" description="General stress protein FMN-binding split barrel" evidence="1">
    <location>
        <begin position="7"/>
        <end position="150"/>
    </location>
</feature>
<dbReference type="AlphaFoldDB" id="A0A1X6YBW3"/>
<dbReference type="InterPro" id="IPR012349">
    <property type="entry name" value="Split_barrel_FMN-bd"/>
</dbReference>
<protein>
    <recommendedName>
        <fullName evidence="1">General stress protein FMN-binding split barrel domain-containing protein</fullName>
    </recommendedName>
</protein>
<dbReference type="InterPro" id="IPR038725">
    <property type="entry name" value="YdaG_split_barrel_FMN-bd"/>
</dbReference>
<gene>
    <name evidence="2" type="ORF">PSM7751_00469</name>
</gene>
<reference evidence="2 3" key="1">
    <citation type="submission" date="2017-03" db="EMBL/GenBank/DDBJ databases">
        <authorList>
            <person name="Afonso C.L."/>
            <person name="Miller P.J."/>
            <person name="Scott M.A."/>
            <person name="Spackman E."/>
            <person name="Goraichik I."/>
            <person name="Dimitrov K.M."/>
            <person name="Suarez D.L."/>
            <person name="Swayne D.E."/>
        </authorList>
    </citation>
    <scope>NUCLEOTIDE SEQUENCE [LARGE SCALE GENOMIC DNA]</scope>
    <source>
        <strain evidence="2 3">CECT 7751</strain>
    </source>
</reference>
<accession>A0A1X6YBW3</accession>
<dbReference type="PANTHER" id="PTHR34818">
    <property type="entry name" value="PROTEIN BLI-3"/>
    <property type="match status" value="1"/>
</dbReference>
<dbReference type="OrthoDB" id="1432662at2"/>
<keyword evidence="3" id="KW-1185">Reference proteome</keyword>
<dbReference type="Pfam" id="PF16242">
    <property type="entry name" value="Pyrid_ox_like"/>
    <property type="match status" value="1"/>
</dbReference>
<sequence length="159" mass="17672">MKDLHSETAEKFFDRMGDVTAGMLMTGDDHHIPMSHYADAEEGVIWFITAKGTAADQAAIEKRNVNYLIADSGAKLYADVRGTLHEVNKPGKLDELWSRAAGAWFEDGRDDPDVRLLCLRPTHAEVWLTEGGAKFLYEIARAHTSGKTPDLGEHEVITF</sequence>
<dbReference type="PANTHER" id="PTHR34818:SF1">
    <property type="entry name" value="PROTEIN BLI-3"/>
    <property type="match status" value="1"/>
</dbReference>
<dbReference type="SUPFAM" id="SSF50475">
    <property type="entry name" value="FMN-binding split barrel"/>
    <property type="match status" value="1"/>
</dbReference>
<evidence type="ECO:0000313" key="2">
    <source>
        <dbReference type="EMBL" id="SLN16311.1"/>
    </source>
</evidence>
<dbReference type="RefSeq" id="WP_085886370.1">
    <property type="nucleotide sequence ID" value="NZ_FWFN01000001.1"/>
</dbReference>
<organism evidence="2 3">
    <name type="scientific">Pseudooceanicola marinus</name>
    <dbReference type="NCBI Taxonomy" id="396013"/>
    <lineage>
        <taxon>Bacteria</taxon>
        <taxon>Pseudomonadati</taxon>
        <taxon>Pseudomonadota</taxon>
        <taxon>Alphaproteobacteria</taxon>
        <taxon>Rhodobacterales</taxon>
        <taxon>Paracoccaceae</taxon>
        <taxon>Pseudooceanicola</taxon>
    </lineage>
</organism>
<dbReference type="Proteomes" id="UP000193963">
    <property type="component" value="Unassembled WGS sequence"/>
</dbReference>
<evidence type="ECO:0000313" key="3">
    <source>
        <dbReference type="Proteomes" id="UP000193963"/>
    </source>
</evidence>